<accession>A0A9E7FG11</accession>
<name>A0A9E7FG11_9LILI</name>
<protein>
    <submittedName>
        <fullName evidence="2">Uncharacterized protein</fullName>
    </submittedName>
</protein>
<sequence length="120" mass="14137">MSRAGQALVPRRRRGGGLRVRLRHRRRDDVPSGQPSHGMTRRWRLGSRAACCRTVRRLWREARRGRDEREPNKKALFFCVLMMRRGRAKKEQHKSKPKKDLELILNPMTPSSYMMVSISN</sequence>
<dbReference type="AlphaFoldDB" id="A0A9E7FG11"/>
<gene>
    <name evidence="2" type="ORF">MUK42_31206</name>
</gene>
<dbReference type="EMBL" id="CP097506">
    <property type="protein sequence ID" value="URD94850.1"/>
    <property type="molecule type" value="Genomic_DNA"/>
</dbReference>
<keyword evidence="3" id="KW-1185">Reference proteome</keyword>
<evidence type="ECO:0000313" key="3">
    <source>
        <dbReference type="Proteomes" id="UP001055439"/>
    </source>
</evidence>
<evidence type="ECO:0000313" key="2">
    <source>
        <dbReference type="EMBL" id="URD94850.1"/>
    </source>
</evidence>
<evidence type="ECO:0000256" key="1">
    <source>
        <dbReference type="SAM" id="MobiDB-lite"/>
    </source>
</evidence>
<feature type="compositionally biased region" description="Basic residues" evidence="1">
    <location>
        <begin position="10"/>
        <end position="26"/>
    </location>
</feature>
<proteinExistence type="predicted"/>
<reference evidence="2" key="1">
    <citation type="submission" date="2022-05" db="EMBL/GenBank/DDBJ databases">
        <title>The Musa troglodytarum L. genome provides insights into the mechanism of non-climacteric behaviour and enrichment of carotenoids.</title>
        <authorList>
            <person name="Wang J."/>
        </authorList>
    </citation>
    <scope>NUCLEOTIDE SEQUENCE</scope>
    <source>
        <tissue evidence="2">Leaf</tissue>
    </source>
</reference>
<organism evidence="2 3">
    <name type="scientific">Musa troglodytarum</name>
    <name type="common">fe'i banana</name>
    <dbReference type="NCBI Taxonomy" id="320322"/>
    <lineage>
        <taxon>Eukaryota</taxon>
        <taxon>Viridiplantae</taxon>
        <taxon>Streptophyta</taxon>
        <taxon>Embryophyta</taxon>
        <taxon>Tracheophyta</taxon>
        <taxon>Spermatophyta</taxon>
        <taxon>Magnoliopsida</taxon>
        <taxon>Liliopsida</taxon>
        <taxon>Zingiberales</taxon>
        <taxon>Musaceae</taxon>
        <taxon>Musa</taxon>
    </lineage>
</organism>
<dbReference type="Proteomes" id="UP001055439">
    <property type="component" value="Chromosome 4"/>
</dbReference>
<feature type="region of interest" description="Disordered" evidence="1">
    <location>
        <begin position="1"/>
        <end position="40"/>
    </location>
</feature>